<sequence>MLACIVFNCNSRTAAFSRSLEYNLASKSLKKCEFNNNNVKIIVFPFPKNLALLNK</sequence>
<evidence type="ECO:0000313" key="1">
    <source>
        <dbReference type="EMBL" id="CDW47050.1"/>
    </source>
</evidence>
<protein>
    <submittedName>
        <fullName evidence="1">Uncharacterized protein</fullName>
    </submittedName>
</protein>
<accession>A0A0K2V9Q2</accession>
<dbReference type="EMBL" id="HACA01029689">
    <property type="protein sequence ID" value="CDW47050.1"/>
    <property type="molecule type" value="Transcribed_RNA"/>
</dbReference>
<proteinExistence type="predicted"/>
<dbReference type="AlphaFoldDB" id="A0A0K2V9Q2"/>
<organism evidence="1">
    <name type="scientific">Lepeophtheirus salmonis</name>
    <name type="common">Salmon louse</name>
    <name type="synonym">Caligus salmonis</name>
    <dbReference type="NCBI Taxonomy" id="72036"/>
    <lineage>
        <taxon>Eukaryota</taxon>
        <taxon>Metazoa</taxon>
        <taxon>Ecdysozoa</taxon>
        <taxon>Arthropoda</taxon>
        <taxon>Crustacea</taxon>
        <taxon>Multicrustacea</taxon>
        <taxon>Hexanauplia</taxon>
        <taxon>Copepoda</taxon>
        <taxon>Siphonostomatoida</taxon>
        <taxon>Caligidae</taxon>
        <taxon>Lepeophtheirus</taxon>
    </lineage>
</organism>
<reference evidence="1" key="1">
    <citation type="submission" date="2014-05" db="EMBL/GenBank/DDBJ databases">
        <authorList>
            <person name="Chronopoulou M."/>
        </authorList>
    </citation>
    <scope>NUCLEOTIDE SEQUENCE</scope>
    <source>
        <tissue evidence="1">Whole organism</tissue>
    </source>
</reference>
<name>A0A0K2V9Q2_LEPSM</name>